<feature type="binding site" evidence="11">
    <location>
        <position position="17"/>
    </location>
    <ligand>
        <name>Mg(2+)</name>
        <dbReference type="ChEBI" id="CHEBI:18420"/>
    </ligand>
</feature>
<dbReference type="InterPro" id="IPR022636">
    <property type="entry name" value="S-AdoMet_synthetase_sfam"/>
</dbReference>
<feature type="binding site" description="in other chain" evidence="11">
    <location>
        <begin position="267"/>
        <end position="268"/>
    </location>
    <ligand>
        <name>ATP</name>
        <dbReference type="ChEBI" id="CHEBI:30616"/>
        <note>ligand shared between two neighboring subunits</note>
    </ligand>
</feature>
<comment type="subcellular location">
    <subcellularLocation>
        <location evidence="11 12">Cytoplasm</location>
    </subcellularLocation>
</comment>
<evidence type="ECO:0000256" key="12">
    <source>
        <dbReference type="RuleBase" id="RU000542"/>
    </source>
</evidence>
<dbReference type="CDD" id="cd18079">
    <property type="entry name" value="S-AdoMet_synt"/>
    <property type="match status" value="1"/>
</dbReference>
<dbReference type="GO" id="GO:0006556">
    <property type="term" value="P:S-adenosylmethionine biosynthetic process"/>
    <property type="evidence" value="ECO:0007669"/>
    <property type="project" value="UniProtKB-UniRule"/>
</dbReference>
<feature type="binding site" description="in other chain" evidence="11">
    <location>
        <begin position="179"/>
        <end position="181"/>
    </location>
    <ligand>
        <name>ATP</name>
        <dbReference type="ChEBI" id="CHEBI:30616"/>
        <note>ligand shared between two neighboring subunits</note>
    </ligand>
</feature>
<comment type="similarity">
    <text evidence="2 11 13">Belongs to the AdoMet synthase family.</text>
</comment>
<dbReference type="AlphaFoldDB" id="A0A5N8W437"/>
<keyword evidence="10 11" id="KW-0630">Potassium</keyword>
<dbReference type="GO" id="GO:0000287">
    <property type="term" value="F:magnesium ion binding"/>
    <property type="evidence" value="ECO:0007669"/>
    <property type="project" value="UniProtKB-UniRule"/>
</dbReference>
<name>A0A5N8W437_9ACTN</name>
<feature type="binding site" evidence="11">
    <location>
        <position position="261"/>
    </location>
    <ligand>
        <name>ATP</name>
        <dbReference type="ChEBI" id="CHEBI:30616"/>
        <note>ligand shared between two neighboring subunits</note>
    </ligand>
</feature>
<comment type="pathway">
    <text evidence="1 11">Amino-acid biosynthesis; S-adenosyl-L-methionine biosynthesis; S-adenosyl-L-methionine from L-methionine: step 1/1.</text>
</comment>
<feature type="binding site" description="in other chain" evidence="11">
    <location>
        <position position="99"/>
    </location>
    <ligand>
        <name>L-methionine</name>
        <dbReference type="ChEBI" id="CHEBI:57844"/>
        <note>ligand shared between two neighboring subunits</note>
    </ligand>
</feature>
<evidence type="ECO:0000256" key="11">
    <source>
        <dbReference type="HAMAP-Rule" id="MF_00086"/>
    </source>
</evidence>
<dbReference type="NCBIfam" id="TIGR01034">
    <property type="entry name" value="metK"/>
    <property type="match status" value="1"/>
</dbReference>
<evidence type="ECO:0000256" key="10">
    <source>
        <dbReference type="ARBA" id="ARBA00022958"/>
    </source>
</evidence>
<feature type="binding site" description="in other chain" evidence="11">
    <location>
        <position position="56"/>
    </location>
    <ligand>
        <name>L-methionine</name>
        <dbReference type="ChEBI" id="CHEBI:57844"/>
        <note>ligand shared between two neighboring subunits</note>
    </ligand>
</feature>
<dbReference type="InterPro" id="IPR022631">
    <property type="entry name" value="ADOMET_SYNTHASE_CS"/>
</dbReference>
<dbReference type="PANTHER" id="PTHR11964">
    <property type="entry name" value="S-ADENOSYLMETHIONINE SYNTHETASE"/>
    <property type="match status" value="1"/>
</dbReference>
<dbReference type="GO" id="GO:0006730">
    <property type="term" value="P:one-carbon metabolic process"/>
    <property type="evidence" value="ECO:0007669"/>
    <property type="project" value="UniProtKB-KW"/>
</dbReference>
<dbReference type="PROSITE" id="PS00376">
    <property type="entry name" value="ADOMET_SYNTHASE_1"/>
    <property type="match status" value="1"/>
</dbReference>
<comment type="function">
    <text evidence="11">Catalyzes the formation of S-adenosylmethionine (AdoMet) from methionine and ATP. The overall synthetic reaction is composed of two sequential steps, AdoMet formation and the subsequent tripolyphosphate hydrolysis which occurs prior to release of AdoMet from the enzyme.</text>
</comment>
<dbReference type="EMBL" id="VJZE01000141">
    <property type="protein sequence ID" value="MPY42257.1"/>
    <property type="molecule type" value="Genomic_DNA"/>
</dbReference>
<dbReference type="HAMAP" id="MF_00086">
    <property type="entry name" value="S_AdoMet_synth1"/>
    <property type="match status" value="1"/>
</dbReference>
<feature type="binding site" description="in other chain" evidence="11">
    <location>
        <begin position="252"/>
        <end position="253"/>
    </location>
    <ligand>
        <name>ATP</name>
        <dbReference type="ChEBI" id="CHEBI:30616"/>
        <note>ligand shared between two neighboring subunits</note>
    </ligand>
</feature>
<evidence type="ECO:0000256" key="4">
    <source>
        <dbReference type="ARBA" id="ARBA00022563"/>
    </source>
</evidence>
<gene>
    <name evidence="11" type="primary">metK</name>
    <name evidence="17" type="ORF">FNH04_20805</name>
</gene>
<keyword evidence="5 11" id="KW-0808">Transferase</keyword>
<feature type="binding site" description="in other chain" evidence="11">
    <location>
        <position position="292"/>
    </location>
    <ligand>
        <name>L-methionine</name>
        <dbReference type="ChEBI" id="CHEBI:57844"/>
        <note>ligand shared between two neighboring subunits</note>
    </ligand>
</feature>
<evidence type="ECO:0000259" key="15">
    <source>
        <dbReference type="Pfam" id="PF02772"/>
    </source>
</evidence>
<dbReference type="UniPathway" id="UPA00315">
    <property type="reaction ID" value="UER00080"/>
</dbReference>
<keyword evidence="4 11" id="KW-0554">One-carbon metabolism</keyword>
<evidence type="ECO:0000256" key="8">
    <source>
        <dbReference type="ARBA" id="ARBA00022840"/>
    </source>
</evidence>
<dbReference type="InterPro" id="IPR022630">
    <property type="entry name" value="S-AdoMet_synt_C"/>
</dbReference>
<evidence type="ECO:0000256" key="6">
    <source>
        <dbReference type="ARBA" id="ARBA00022723"/>
    </source>
</evidence>
<feature type="binding site" evidence="11">
    <location>
        <position position="288"/>
    </location>
    <ligand>
        <name>ATP</name>
        <dbReference type="ChEBI" id="CHEBI:30616"/>
        <note>ligand shared between two neighboring subunits</note>
    </ligand>
</feature>
<evidence type="ECO:0000313" key="18">
    <source>
        <dbReference type="Proteomes" id="UP000326979"/>
    </source>
</evidence>
<comment type="subunit">
    <text evidence="11">Homotetramer; dimer of dimers.</text>
</comment>
<comment type="cofactor">
    <cofactor evidence="11">
        <name>Mg(2+)</name>
        <dbReference type="ChEBI" id="CHEBI:18420"/>
    </cofactor>
    <text evidence="11">Binds 2 divalent ions per subunit.</text>
</comment>
<dbReference type="EC" id="2.5.1.6" evidence="11"/>
<evidence type="ECO:0000256" key="13">
    <source>
        <dbReference type="RuleBase" id="RU004462"/>
    </source>
</evidence>
<evidence type="ECO:0000256" key="7">
    <source>
        <dbReference type="ARBA" id="ARBA00022741"/>
    </source>
</evidence>
<dbReference type="PROSITE" id="PS00377">
    <property type="entry name" value="ADOMET_SYNTHASE_2"/>
    <property type="match status" value="1"/>
</dbReference>
<feature type="binding site" description="in other chain" evidence="11">
    <location>
        <position position="15"/>
    </location>
    <ligand>
        <name>ATP</name>
        <dbReference type="ChEBI" id="CHEBI:30616"/>
        <note>ligand shared between two neighboring subunits</note>
    </ligand>
</feature>
<dbReference type="Gene3D" id="3.30.300.10">
    <property type="match status" value="3"/>
</dbReference>
<keyword evidence="6 11" id="KW-0479">Metal-binding</keyword>
<accession>A0A5N8W437</accession>
<feature type="domain" description="S-adenosylmethionine synthetase C-terminal" evidence="16">
    <location>
        <begin position="255"/>
        <end position="394"/>
    </location>
</feature>
<evidence type="ECO:0000256" key="5">
    <source>
        <dbReference type="ARBA" id="ARBA00022679"/>
    </source>
</evidence>
<dbReference type="GO" id="GO:0005737">
    <property type="term" value="C:cytoplasm"/>
    <property type="evidence" value="ECO:0007669"/>
    <property type="project" value="UniProtKB-SubCell"/>
</dbReference>
<evidence type="ECO:0000256" key="2">
    <source>
        <dbReference type="ARBA" id="ARBA00009685"/>
    </source>
</evidence>
<proteinExistence type="inferred from homology"/>
<evidence type="ECO:0000256" key="9">
    <source>
        <dbReference type="ARBA" id="ARBA00022842"/>
    </source>
</evidence>
<dbReference type="Proteomes" id="UP000326979">
    <property type="component" value="Unassembled WGS sequence"/>
</dbReference>
<protein>
    <recommendedName>
        <fullName evidence="11">S-adenosylmethionine synthase</fullName>
        <shortName evidence="11">AdoMet synthase</shortName>
        <ecNumber evidence="11">2.5.1.6</ecNumber>
    </recommendedName>
    <alternativeName>
        <fullName evidence="11">MAT</fullName>
    </alternativeName>
    <alternativeName>
        <fullName evidence="11">Methionine adenosyltransferase</fullName>
    </alternativeName>
</protein>
<dbReference type="Pfam" id="PF02772">
    <property type="entry name" value="S-AdoMet_synt_M"/>
    <property type="match status" value="1"/>
</dbReference>
<feature type="region of interest" description="Flexible loop" evidence="11">
    <location>
        <begin position="99"/>
        <end position="109"/>
    </location>
</feature>
<dbReference type="Pfam" id="PF02773">
    <property type="entry name" value="S-AdoMet_synt_C"/>
    <property type="match status" value="1"/>
</dbReference>
<keyword evidence="7 11" id="KW-0547">Nucleotide-binding</keyword>
<feature type="binding site" evidence="11">
    <location>
        <position position="261"/>
    </location>
    <ligand>
        <name>L-methionine</name>
        <dbReference type="ChEBI" id="CHEBI:57844"/>
        <note>ligand shared between two neighboring subunits</note>
    </ligand>
</feature>
<keyword evidence="9 11" id="KW-0460">Magnesium</keyword>
<feature type="binding site" evidence="11">
    <location>
        <position position="284"/>
    </location>
    <ligand>
        <name>ATP</name>
        <dbReference type="ChEBI" id="CHEBI:30616"/>
        <note>ligand shared between two neighboring subunits</note>
    </ligand>
</feature>
<dbReference type="Pfam" id="PF00438">
    <property type="entry name" value="S-AdoMet_synt_N"/>
    <property type="match status" value="1"/>
</dbReference>
<reference evidence="17 18" key="1">
    <citation type="submission" date="2019-07" db="EMBL/GenBank/DDBJ databases">
        <title>New species of Amycolatopsis and Streptomyces.</title>
        <authorList>
            <person name="Duangmal K."/>
            <person name="Teo W.F.A."/>
            <person name="Lipun K."/>
        </authorList>
    </citation>
    <scope>NUCLEOTIDE SEQUENCE [LARGE SCALE GENOMIC DNA]</scope>
    <source>
        <strain evidence="17 18">TISTR 2346</strain>
    </source>
</reference>
<keyword evidence="3 11" id="KW-0963">Cytoplasm</keyword>
<sequence length="407" mass="44093">MSRRLFTSESVTEGHPDKIADQISDTILDALLREDPTSRVAVETLITTGLVHVAGEVTTKTYADIATLVRNKVLEIGYDSSKKGFDGASCGVSVSIGSQSPDIAQGVDTAYESRVEGASRREEADELDRQGAGDQGLMFGYATDETPTLMPLPIFLAHRLSKRLSEVRKNGTIPYLRPDGKTQVTIEYDGDKAVRLDTVVVSSQHASDIDLDSLLAPDIREFVVEPELKALLDDGIKLDTEGYRLLVNPTGRFEIGGPMGDAGLTGRKIIIDTYGGMARHGGGAFSGKDPSKVDRSAAYATRWVAKNVVAAGLASRCEVQVAYAIGKAEPVGLFVETFGTAKVDTEKIEKAIDEVFDLRPAAIIRDLDLLRPIYAQTAAYGHFGRELPDFTWERTDRVDALRKAVGL</sequence>
<feature type="binding site" evidence="11">
    <location>
        <position position="43"/>
    </location>
    <ligand>
        <name>K(+)</name>
        <dbReference type="ChEBI" id="CHEBI:29103"/>
    </ligand>
</feature>
<dbReference type="InterPro" id="IPR022628">
    <property type="entry name" value="S-AdoMet_synt_N"/>
</dbReference>
<evidence type="ECO:0000256" key="3">
    <source>
        <dbReference type="ARBA" id="ARBA00022490"/>
    </source>
</evidence>
<feature type="domain" description="S-adenosylmethionine synthetase central" evidence="15">
    <location>
        <begin position="130"/>
        <end position="253"/>
    </location>
</feature>
<dbReference type="GO" id="GO:0005524">
    <property type="term" value="F:ATP binding"/>
    <property type="evidence" value="ECO:0007669"/>
    <property type="project" value="UniProtKB-UniRule"/>
</dbReference>
<evidence type="ECO:0000256" key="1">
    <source>
        <dbReference type="ARBA" id="ARBA00005224"/>
    </source>
</evidence>
<dbReference type="InterPro" id="IPR002133">
    <property type="entry name" value="S-AdoMet_synthetase"/>
</dbReference>
<comment type="catalytic activity">
    <reaction evidence="11">
        <text>L-methionine + ATP + H2O = S-adenosyl-L-methionine + phosphate + diphosphate</text>
        <dbReference type="Rhea" id="RHEA:21080"/>
        <dbReference type="ChEBI" id="CHEBI:15377"/>
        <dbReference type="ChEBI" id="CHEBI:30616"/>
        <dbReference type="ChEBI" id="CHEBI:33019"/>
        <dbReference type="ChEBI" id="CHEBI:43474"/>
        <dbReference type="ChEBI" id="CHEBI:57844"/>
        <dbReference type="ChEBI" id="CHEBI:59789"/>
        <dbReference type="EC" id="2.5.1.6"/>
    </reaction>
</comment>
<dbReference type="RefSeq" id="WP_322723414.1">
    <property type="nucleotide sequence ID" value="NZ_BAABEQ010000006.1"/>
</dbReference>
<comment type="caution">
    <text evidence="17">The sequence shown here is derived from an EMBL/GenBank/DDBJ whole genome shotgun (WGS) entry which is preliminary data.</text>
</comment>
<dbReference type="SUPFAM" id="SSF55973">
    <property type="entry name" value="S-adenosylmethionine synthetase"/>
    <property type="match status" value="3"/>
</dbReference>
<dbReference type="InterPro" id="IPR022629">
    <property type="entry name" value="S-AdoMet_synt_central"/>
</dbReference>
<evidence type="ECO:0000259" key="14">
    <source>
        <dbReference type="Pfam" id="PF00438"/>
    </source>
</evidence>
<evidence type="ECO:0000313" key="17">
    <source>
        <dbReference type="EMBL" id="MPY42257.1"/>
    </source>
</evidence>
<keyword evidence="8 11" id="KW-0067">ATP-binding</keyword>
<dbReference type="PIRSF" id="PIRSF000497">
    <property type="entry name" value="MAT"/>
    <property type="match status" value="1"/>
</dbReference>
<feature type="domain" description="S-adenosylmethionine synthetase N-terminal" evidence="14">
    <location>
        <begin position="4"/>
        <end position="101"/>
    </location>
</feature>
<comment type="cofactor">
    <cofactor evidence="11">
        <name>K(+)</name>
        <dbReference type="ChEBI" id="CHEBI:29103"/>
    </cofactor>
    <text evidence="11">Binds 1 potassium ion per subunit.</text>
</comment>
<dbReference type="GO" id="GO:0004478">
    <property type="term" value="F:methionine adenosyltransferase activity"/>
    <property type="evidence" value="ECO:0007669"/>
    <property type="project" value="UniProtKB-UniRule"/>
</dbReference>
<evidence type="ECO:0000259" key="16">
    <source>
        <dbReference type="Pfam" id="PF02773"/>
    </source>
</evidence>
<keyword evidence="18" id="KW-1185">Reference proteome</keyword>
<dbReference type="FunFam" id="3.30.300.10:FF:000006">
    <property type="entry name" value="S-adenosylmethionine synthase"/>
    <property type="match status" value="1"/>
</dbReference>
<organism evidence="17 18">
    <name type="scientific">Streptomyces phyllanthi</name>
    <dbReference type="NCBI Taxonomy" id="1803180"/>
    <lineage>
        <taxon>Bacteria</taxon>
        <taxon>Bacillati</taxon>
        <taxon>Actinomycetota</taxon>
        <taxon>Actinomycetes</taxon>
        <taxon>Kitasatosporales</taxon>
        <taxon>Streptomycetaceae</taxon>
        <taxon>Streptomyces</taxon>
    </lineage>
</organism>